<dbReference type="SUPFAM" id="SSF54862">
    <property type="entry name" value="4Fe-4S ferredoxins"/>
    <property type="match status" value="1"/>
</dbReference>
<dbReference type="Gene3D" id="3.40.50.720">
    <property type="entry name" value="NAD(P)-binding Rossmann-like Domain"/>
    <property type="match status" value="1"/>
</dbReference>
<comment type="similarity">
    <text evidence="2">Belongs to the HdrA family.</text>
</comment>
<evidence type="ECO:0000259" key="10">
    <source>
        <dbReference type="PROSITE" id="PS51379"/>
    </source>
</evidence>
<keyword evidence="5" id="KW-0285">Flavoprotein</keyword>
<feature type="domain" description="4Fe-4S ferredoxin-type" evidence="10">
    <location>
        <begin position="234"/>
        <end position="264"/>
    </location>
</feature>
<dbReference type="Pfam" id="PF02662">
    <property type="entry name" value="FlpD"/>
    <property type="match status" value="1"/>
</dbReference>
<evidence type="ECO:0000256" key="4">
    <source>
        <dbReference type="ARBA" id="ARBA00022723"/>
    </source>
</evidence>
<accession>A0A0W8F5L1</accession>
<evidence type="ECO:0000256" key="7">
    <source>
        <dbReference type="ARBA" id="ARBA00023004"/>
    </source>
</evidence>
<dbReference type="PANTHER" id="PTHR43498">
    <property type="entry name" value="FERREDOXIN:COB-COM HETERODISULFIDE REDUCTASE SUBUNIT A"/>
    <property type="match status" value="1"/>
</dbReference>
<dbReference type="AlphaFoldDB" id="A0A0W8F5L1"/>
<organism evidence="11">
    <name type="scientific">hydrocarbon metagenome</name>
    <dbReference type="NCBI Taxonomy" id="938273"/>
    <lineage>
        <taxon>unclassified sequences</taxon>
        <taxon>metagenomes</taxon>
        <taxon>ecological metagenomes</taxon>
    </lineage>
</organism>
<dbReference type="PANTHER" id="PTHR43498:SF1">
    <property type="entry name" value="COB--COM HETERODISULFIDE REDUCTASE IRON-SULFUR SUBUNIT A"/>
    <property type="match status" value="1"/>
</dbReference>
<dbReference type="PROSITE" id="PS00198">
    <property type="entry name" value="4FE4S_FER_1"/>
    <property type="match status" value="3"/>
</dbReference>
<reference evidence="11" key="1">
    <citation type="journal article" date="2015" name="Proc. Natl. Acad. Sci. U.S.A.">
        <title>Networks of energetic and metabolic interactions define dynamics in microbial communities.</title>
        <authorList>
            <person name="Embree M."/>
            <person name="Liu J.K."/>
            <person name="Al-Bassam M.M."/>
            <person name="Zengler K."/>
        </authorList>
    </citation>
    <scope>NUCLEOTIDE SEQUENCE</scope>
</reference>
<evidence type="ECO:0000256" key="2">
    <source>
        <dbReference type="ARBA" id="ARBA00006561"/>
    </source>
</evidence>
<evidence type="ECO:0000256" key="8">
    <source>
        <dbReference type="ARBA" id="ARBA00023014"/>
    </source>
</evidence>
<keyword evidence="3" id="KW-0004">4Fe-4S</keyword>
<evidence type="ECO:0000313" key="11">
    <source>
        <dbReference type="EMBL" id="KUG16176.1"/>
    </source>
</evidence>
<gene>
    <name evidence="11" type="ORF">ASZ90_014157</name>
</gene>
<dbReference type="PROSITE" id="PS51379">
    <property type="entry name" value="4FE4S_FER_2"/>
    <property type="match status" value="4"/>
</dbReference>
<proteinExistence type="inferred from homology"/>
<evidence type="ECO:0000256" key="1">
    <source>
        <dbReference type="ARBA" id="ARBA00001974"/>
    </source>
</evidence>
<dbReference type="InterPro" id="IPR003813">
    <property type="entry name" value="MvhD/FlpD"/>
</dbReference>
<dbReference type="EC" id="1.8.98.1" evidence="11"/>
<dbReference type="Pfam" id="PF00037">
    <property type="entry name" value="Fer4"/>
    <property type="match status" value="1"/>
</dbReference>
<dbReference type="InterPro" id="IPR017900">
    <property type="entry name" value="4Fe4S_Fe_S_CS"/>
</dbReference>
<evidence type="ECO:0000256" key="9">
    <source>
        <dbReference type="SAM" id="MobiDB-lite"/>
    </source>
</evidence>
<keyword evidence="8" id="KW-0411">Iron-sulfur</keyword>
<comment type="cofactor">
    <cofactor evidence="1">
        <name>FAD</name>
        <dbReference type="ChEBI" id="CHEBI:57692"/>
    </cofactor>
</comment>
<evidence type="ECO:0000256" key="6">
    <source>
        <dbReference type="ARBA" id="ARBA00023002"/>
    </source>
</evidence>
<dbReference type="Pfam" id="PF14697">
    <property type="entry name" value="Fer4_21"/>
    <property type="match status" value="1"/>
</dbReference>
<dbReference type="InterPro" id="IPR039650">
    <property type="entry name" value="HdrA-like"/>
</dbReference>
<comment type="caution">
    <text evidence="11">The sequence shown here is derived from an EMBL/GenBank/DDBJ whole genome shotgun (WGS) entry which is preliminary data.</text>
</comment>
<dbReference type="InterPro" id="IPR017896">
    <property type="entry name" value="4Fe4S_Fe-S-bd"/>
</dbReference>
<dbReference type="GO" id="GO:0046872">
    <property type="term" value="F:metal ion binding"/>
    <property type="evidence" value="ECO:0007669"/>
    <property type="project" value="UniProtKB-KW"/>
</dbReference>
<feature type="domain" description="4Fe-4S ferredoxin-type" evidence="10">
    <location>
        <begin position="600"/>
        <end position="627"/>
    </location>
</feature>
<feature type="domain" description="4Fe-4S ferredoxin-type" evidence="10">
    <location>
        <begin position="570"/>
        <end position="599"/>
    </location>
</feature>
<evidence type="ECO:0000256" key="3">
    <source>
        <dbReference type="ARBA" id="ARBA00022485"/>
    </source>
</evidence>
<keyword evidence="5" id="KW-0274">FAD</keyword>
<dbReference type="GO" id="GO:0051539">
    <property type="term" value="F:4 iron, 4 sulfur cluster binding"/>
    <property type="evidence" value="ECO:0007669"/>
    <property type="project" value="UniProtKB-KW"/>
</dbReference>
<dbReference type="InterPro" id="IPR036188">
    <property type="entry name" value="FAD/NAD-bd_sf"/>
</dbReference>
<dbReference type="Gene3D" id="3.50.50.60">
    <property type="entry name" value="FAD/NAD(P)-binding domain"/>
    <property type="match status" value="1"/>
</dbReference>
<evidence type="ECO:0000256" key="5">
    <source>
        <dbReference type="ARBA" id="ARBA00022827"/>
    </source>
</evidence>
<dbReference type="SUPFAM" id="SSF51905">
    <property type="entry name" value="FAD/NAD(P)-binding domain"/>
    <property type="match status" value="1"/>
</dbReference>
<feature type="domain" description="4Fe-4S ferredoxin-type" evidence="10">
    <location>
        <begin position="282"/>
        <end position="311"/>
    </location>
</feature>
<dbReference type="EMBL" id="LNQE01001511">
    <property type="protein sequence ID" value="KUG16176.1"/>
    <property type="molecule type" value="Genomic_DNA"/>
</dbReference>
<keyword evidence="4" id="KW-0479">Metal-binding</keyword>
<dbReference type="NCBIfam" id="NF040770">
    <property type="entry name" value="hetero_SS_HdrA2"/>
    <property type="match status" value="1"/>
</dbReference>
<sequence>MPIGVYVCHCGLNIAGVLDIEELKSFAEKLPDVAVARDLQFSCSDIGQEQIQKDIAEYKLDRIVVAACSPRLHEPTFRRAIAKAGLNPYMLEMANIREHCSWVHMDLPAMATEKAKDLISMAVAKAALLQPLEQEQIPVNKDVMVVGGGVAGIAAALDLADAGFHVFLVERRPTIGGYMALLTDVFPTNDCSICVLGPKMSEVFNHPNITLYTYSEVLGVEGSVGNFTVSGVHRARYVDPVLCKGCINECADVCPVEVPNEYDFGIGKRKAIYVPYPQAVPLSACVDPKACIGCGRCVESCPTQAVKLDQVIEHFKINVGAIIVATGWQPFDAARKEEYGFGRLRDVVTTLQMERMLNASGPTKGEVVRPSTGQVAQSIAFLQCVGSRDATVGNIYCSRICCMASLKNAQLIAEKYPGSDITIYYIDIRAGGEGYEEFYIRAQRLGINFVRARVSSIEELDGDIYLSFEDTQTGEIKRVRHDIAVLSVGLEPDKSADVLGNLLGLSRRPDRFFEIAHPKMRPVEAHIDGVFIAGCASGPKEIPISIAQGSAAAAKAIRLLQKGFLDLEPTSAYVDPDLCIRCKLCVDVCPQKAISVKSPAYVDEAACKGCGSCAAACPVDAIKMRLFSDEQILAQVRAATEVKKEFPLIIAFLCNWCSYGAADLAGTSRIQYPTNARNIRVMCSARVDPSFVLEALRRGADGVLIAGCRIGECHYHDGNYQALQRVNVLKGVLEKIGIDPGRVKIVWCAASEGEIYAKDLREFIGELKAIGPIGTELDKRRKGPGGGKAEKEAGREAEADLNEEAEIQSESMMAKGSEGQHDGD</sequence>
<keyword evidence="7" id="KW-0408">Iron</keyword>
<dbReference type="Pfam" id="PF12831">
    <property type="entry name" value="FAD_oxidored"/>
    <property type="match status" value="1"/>
</dbReference>
<dbReference type="Gene3D" id="3.30.70.20">
    <property type="match status" value="3"/>
</dbReference>
<keyword evidence="6 11" id="KW-0560">Oxidoreductase</keyword>
<name>A0A0W8F5L1_9ZZZZ</name>
<feature type="region of interest" description="Disordered" evidence="9">
    <location>
        <begin position="775"/>
        <end position="824"/>
    </location>
</feature>
<dbReference type="GO" id="GO:0051912">
    <property type="term" value="F:CoB--CoM heterodisulfide reductase activity"/>
    <property type="evidence" value="ECO:0007669"/>
    <property type="project" value="UniProtKB-EC"/>
</dbReference>
<protein>
    <submittedName>
        <fullName evidence="11">Cob--com heterodisulfide reductase subunit a</fullName>
        <ecNumber evidence="11">1.8.98.1</ecNumber>
    </submittedName>
</protein>
<feature type="compositionally biased region" description="Basic and acidic residues" evidence="9">
    <location>
        <begin position="788"/>
        <end position="798"/>
    </location>
</feature>